<dbReference type="InterPro" id="IPR033248">
    <property type="entry name" value="Transketolase_C"/>
</dbReference>
<keyword evidence="6 11" id="KW-0460">Magnesium</keyword>
<evidence type="ECO:0000256" key="9">
    <source>
        <dbReference type="ARBA" id="ARBA00023229"/>
    </source>
</evidence>
<keyword evidence="5 11" id="KW-0479">Metal-binding</keyword>
<dbReference type="UniPathway" id="UPA00064">
    <property type="reaction ID" value="UER00091"/>
</dbReference>
<evidence type="ECO:0000313" key="14">
    <source>
        <dbReference type="Proteomes" id="UP000262583"/>
    </source>
</evidence>
<evidence type="ECO:0000256" key="10">
    <source>
        <dbReference type="ARBA" id="ARBA00055605"/>
    </source>
</evidence>
<keyword evidence="8 11" id="KW-0786">Thiamine pyrophosphate</keyword>
<comment type="pathway">
    <text evidence="1 11">Metabolic intermediate biosynthesis; 1-deoxy-D-xylulose 5-phosphate biosynthesis; 1-deoxy-D-xylulose 5-phosphate from D-glyceraldehyde 3-phosphate and pyruvate: step 1/1.</text>
</comment>
<dbReference type="GO" id="GO:0019288">
    <property type="term" value="P:isopentenyl diphosphate biosynthetic process, methylerythritol 4-phosphate pathway"/>
    <property type="evidence" value="ECO:0007669"/>
    <property type="project" value="TreeGrafter"/>
</dbReference>
<dbReference type="InterPro" id="IPR049557">
    <property type="entry name" value="Transketolase_CS"/>
</dbReference>
<dbReference type="FunFam" id="3.40.50.920:FF:000002">
    <property type="entry name" value="1-deoxy-D-xylulose-5-phosphate synthase"/>
    <property type="match status" value="1"/>
</dbReference>
<keyword evidence="9 11" id="KW-0414">Isoprene biosynthesis</keyword>
<dbReference type="Pfam" id="PF02780">
    <property type="entry name" value="Transketolase_C"/>
    <property type="match status" value="1"/>
</dbReference>
<dbReference type="Gene3D" id="3.40.50.970">
    <property type="match status" value="2"/>
</dbReference>
<feature type="binding site" evidence="11">
    <location>
        <position position="175"/>
    </location>
    <ligand>
        <name>thiamine diphosphate</name>
        <dbReference type="ChEBI" id="CHEBI:58937"/>
    </ligand>
</feature>
<sequence>MASYLEQIESPEDLRRLTMADLKLLAEEMRERIIETVSKNGGHLASSLGAVELAIALHYVYETPRDKLIWDVGHQGYPHKLLTGRAKQFSTLRKQGGISGFLRRSESIYDVFGAGHAGTSISAAVGIAQARDLNQEDYKVVAVIGDGSMTCGLPFEGLNNAGHTDLDILVVLNDNEMSISENVGALAKYLNALVQSKFYNRSKTEAYELVKRTPVGDRLIRLVHKLEESTKGLILPSIFFEDLGFRYFGPADGHNLEELIPTLQKIRELRGPILLHAITRKGKGYKLAEGDAVFWHSPPNFKVETGEYKKSDARTYTHVYGDTLVELAESDPRVVAITAAMATGTGLVAFSERFPKRFFDVGIAEAHAVTSAAGMATEGLRPFVTIYSTFLQRAFDSIVHDVALQKLPVIFAMDRAGFVGFDGPTHHGLFDIAYLRIIPNMVVMAPKDERELRDMMLTAKNYTDGPIAFRYPRAGVTGADLSQPMQEIPIGKAELIHEGGSGVALLSYGHIFANVLKAAELLAQDGIDATIVNARFAKPLDLEMLRWVAAHHSVIVSVEEGCILGGFGSAVNEAFLAEKIDARCHILGIPDVFIEHGDQAWQREQAGLAPHQIAQTVRDLVASGSVRVVEERAQTGSAPLSNRTLSKIAQAR</sequence>
<dbReference type="NCBIfam" id="TIGR00204">
    <property type="entry name" value="dxs"/>
    <property type="match status" value="1"/>
</dbReference>
<dbReference type="SMART" id="SM00861">
    <property type="entry name" value="Transket_pyr"/>
    <property type="match status" value="1"/>
</dbReference>
<dbReference type="Proteomes" id="UP000262583">
    <property type="component" value="Chromosome"/>
</dbReference>
<dbReference type="Pfam" id="PF13292">
    <property type="entry name" value="DXP_synthase_N"/>
    <property type="match status" value="1"/>
</dbReference>
<name>A0A2Z4Y4I9_SUMC1</name>
<protein>
    <recommendedName>
        <fullName evidence="11">1-deoxy-D-xylulose-5-phosphate synthase</fullName>
        <ecNumber evidence="11">2.2.1.7</ecNumber>
    </recommendedName>
    <alternativeName>
        <fullName evidence="11">1-deoxyxylulose-5-phosphate synthase</fullName>
        <shortName evidence="11">DXP synthase</shortName>
        <shortName evidence="11">DXPS</shortName>
    </alternativeName>
</protein>
<dbReference type="InterPro" id="IPR005477">
    <property type="entry name" value="Dxylulose-5-P_synthase"/>
</dbReference>
<feature type="binding site" evidence="11">
    <location>
        <position position="285"/>
    </location>
    <ligand>
        <name>thiamine diphosphate</name>
        <dbReference type="ChEBI" id="CHEBI:58937"/>
    </ligand>
</feature>
<dbReference type="PANTHER" id="PTHR43322:SF5">
    <property type="entry name" value="1-DEOXY-D-XYLULOSE-5-PHOSPHATE SYNTHASE, CHLOROPLASTIC"/>
    <property type="match status" value="1"/>
</dbReference>
<evidence type="ECO:0000256" key="3">
    <source>
        <dbReference type="ARBA" id="ARBA00011738"/>
    </source>
</evidence>
<dbReference type="CDD" id="cd02007">
    <property type="entry name" value="TPP_DXS"/>
    <property type="match status" value="1"/>
</dbReference>
<dbReference type="GO" id="GO:0000287">
    <property type="term" value="F:magnesium ion binding"/>
    <property type="evidence" value="ECO:0007669"/>
    <property type="project" value="UniProtKB-UniRule"/>
</dbReference>
<keyword evidence="7 11" id="KW-0784">Thiamine biosynthesis</keyword>
<dbReference type="GO" id="GO:0005829">
    <property type="term" value="C:cytosol"/>
    <property type="evidence" value="ECO:0007669"/>
    <property type="project" value="TreeGrafter"/>
</dbReference>
<dbReference type="EC" id="2.2.1.7" evidence="11"/>
<dbReference type="KEGG" id="schv:BRCON_0656"/>
<dbReference type="GO" id="GO:0008661">
    <property type="term" value="F:1-deoxy-D-xylulose-5-phosphate synthase activity"/>
    <property type="evidence" value="ECO:0007669"/>
    <property type="project" value="UniProtKB-UniRule"/>
</dbReference>
<proteinExistence type="inferred from homology"/>
<evidence type="ECO:0000256" key="2">
    <source>
        <dbReference type="ARBA" id="ARBA00011081"/>
    </source>
</evidence>
<gene>
    <name evidence="11" type="primary">dxs</name>
    <name evidence="13" type="ORF">BRCON_0656</name>
</gene>
<comment type="similarity">
    <text evidence="2 11">Belongs to the transketolase family. DXPS subfamily.</text>
</comment>
<comment type="cofactor">
    <cofactor evidence="11">
        <name>Mg(2+)</name>
        <dbReference type="ChEBI" id="CHEBI:18420"/>
    </cofactor>
    <text evidence="11">Binds 1 Mg(2+) ion per subunit.</text>
</comment>
<organism evidence="13 14">
    <name type="scientific">Sumerlaea chitinivorans</name>
    <dbReference type="NCBI Taxonomy" id="2250252"/>
    <lineage>
        <taxon>Bacteria</taxon>
        <taxon>Candidatus Sumerlaeota</taxon>
        <taxon>Candidatus Sumerlaeia</taxon>
        <taxon>Candidatus Sumerlaeales</taxon>
        <taxon>Candidatus Sumerlaeaceae</taxon>
        <taxon>Candidatus Sumerlaea</taxon>
    </lineage>
</organism>
<dbReference type="FunFam" id="3.40.50.970:FF:000005">
    <property type="entry name" value="1-deoxy-D-xylulose-5-phosphate synthase"/>
    <property type="match status" value="1"/>
</dbReference>
<feature type="binding site" evidence="11">
    <location>
        <begin position="115"/>
        <end position="117"/>
    </location>
    <ligand>
        <name>thiamine diphosphate</name>
        <dbReference type="ChEBI" id="CHEBI:58937"/>
    </ligand>
</feature>
<feature type="binding site" evidence="11">
    <location>
        <position position="175"/>
    </location>
    <ligand>
        <name>Mg(2+)</name>
        <dbReference type="ChEBI" id="CHEBI:18420"/>
    </ligand>
</feature>
<comment type="catalytic activity">
    <reaction evidence="11">
        <text>D-glyceraldehyde 3-phosphate + pyruvate + H(+) = 1-deoxy-D-xylulose 5-phosphate + CO2</text>
        <dbReference type="Rhea" id="RHEA:12605"/>
        <dbReference type="ChEBI" id="CHEBI:15361"/>
        <dbReference type="ChEBI" id="CHEBI:15378"/>
        <dbReference type="ChEBI" id="CHEBI:16526"/>
        <dbReference type="ChEBI" id="CHEBI:57792"/>
        <dbReference type="ChEBI" id="CHEBI:59776"/>
        <dbReference type="EC" id="2.2.1.7"/>
    </reaction>
</comment>
<dbReference type="GO" id="GO:0016114">
    <property type="term" value="P:terpenoid biosynthetic process"/>
    <property type="evidence" value="ECO:0007669"/>
    <property type="project" value="UniProtKB-UniRule"/>
</dbReference>
<reference evidence="13 14" key="1">
    <citation type="submission" date="2018-05" db="EMBL/GenBank/DDBJ databases">
        <title>A metagenomic window into the 2 km-deep terrestrial subsurface aquifer revealed taxonomically and functionally diverse microbial community comprising novel uncultured bacterial lineages.</title>
        <authorList>
            <person name="Kadnikov V.V."/>
            <person name="Mardanov A.V."/>
            <person name="Beletsky A.V."/>
            <person name="Banks D."/>
            <person name="Pimenov N.V."/>
            <person name="Frank Y.A."/>
            <person name="Karnachuk O.V."/>
            <person name="Ravin N.V."/>
        </authorList>
    </citation>
    <scope>NUCLEOTIDE SEQUENCE [LARGE SCALE GENOMIC DNA]</scope>
    <source>
        <strain evidence="13">BY</strain>
    </source>
</reference>
<evidence type="ECO:0000313" key="13">
    <source>
        <dbReference type="EMBL" id="AXA35433.1"/>
    </source>
</evidence>
<comment type="function">
    <text evidence="10 11">Catalyzes the acyloin condensation reaction between C atoms 2 and 3 of pyruvate and glyceraldehyde 3-phosphate to yield 1-deoxy-D-xylulose-5-phosphate (DXP).</text>
</comment>
<dbReference type="InterPro" id="IPR005475">
    <property type="entry name" value="Transketolase-like_Pyr-bd"/>
</dbReference>
<evidence type="ECO:0000256" key="1">
    <source>
        <dbReference type="ARBA" id="ARBA00004980"/>
    </source>
</evidence>
<feature type="binding site" evidence="11">
    <location>
        <begin position="147"/>
        <end position="148"/>
    </location>
    <ligand>
        <name>thiamine diphosphate</name>
        <dbReference type="ChEBI" id="CHEBI:58937"/>
    </ligand>
</feature>
<comment type="cofactor">
    <cofactor evidence="11">
        <name>thiamine diphosphate</name>
        <dbReference type="ChEBI" id="CHEBI:58937"/>
    </cofactor>
    <text evidence="11">Binds 1 thiamine pyrophosphate per subunit.</text>
</comment>
<dbReference type="CDD" id="cd07033">
    <property type="entry name" value="TPP_PYR_DXS_TK_like"/>
    <property type="match status" value="1"/>
</dbReference>
<evidence type="ECO:0000256" key="6">
    <source>
        <dbReference type="ARBA" id="ARBA00022842"/>
    </source>
</evidence>
<dbReference type="NCBIfam" id="NF003933">
    <property type="entry name" value="PRK05444.2-2"/>
    <property type="match status" value="1"/>
</dbReference>
<keyword evidence="4 11" id="KW-0808">Transferase</keyword>
<dbReference type="SUPFAM" id="SSF52518">
    <property type="entry name" value="Thiamin diphosphate-binding fold (THDP-binding)"/>
    <property type="match status" value="2"/>
</dbReference>
<evidence type="ECO:0000256" key="4">
    <source>
        <dbReference type="ARBA" id="ARBA00022679"/>
    </source>
</evidence>
<feature type="domain" description="Transketolase-like pyrimidine-binding" evidence="12">
    <location>
        <begin position="314"/>
        <end position="479"/>
    </location>
</feature>
<dbReference type="HAMAP" id="MF_00315">
    <property type="entry name" value="DXP_synth"/>
    <property type="match status" value="1"/>
</dbReference>
<evidence type="ECO:0000256" key="8">
    <source>
        <dbReference type="ARBA" id="ARBA00023052"/>
    </source>
</evidence>
<dbReference type="Pfam" id="PF02779">
    <property type="entry name" value="Transket_pyr"/>
    <property type="match status" value="1"/>
</dbReference>
<feature type="binding site" evidence="11">
    <location>
        <position position="365"/>
    </location>
    <ligand>
        <name>thiamine diphosphate</name>
        <dbReference type="ChEBI" id="CHEBI:58937"/>
    </ligand>
</feature>
<accession>A0A2Z4Y4I9</accession>
<dbReference type="AlphaFoldDB" id="A0A2Z4Y4I9"/>
<dbReference type="GO" id="GO:0009228">
    <property type="term" value="P:thiamine biosynthetic process"/>
    <property type="evidence" value="ECO:0007669"/>
    <property type="project" value="UniProtKB-UniRule"/>
</dbReference>
<feature type="binding site" evidence="11">
    <location>
        <position position="146"/>
    </location>
    <ligand>
        <name>Mg(2+)</name>
        <dbReference type="ChEBI" id="CHEBI:18420"/>
    </ligand>
</feature>
<evidence type="ECO:0000259" key="12">
    <source>
        <dbReference type="SMART" id="SM00861"/>
    </source>
</evidence>
<feature type="binding site" evidence="11">
    <location>
        <position position="74"/>
    </location>
    <ligand>
        <name>thiamine diphosphate</name>
        <dbReference type="ChEBI" id="CHEBI:58937"/>
    </ligand>
</feature>
<evidence type="ECO:0000256" key="11">
    <source>
        <dbReference type="HAMAP-Rule" id="MF_00315"/>
    </source>
</evidence>
<evidence type="ECO:0000256" key="7">
    <source>
        <dbReference type="ARBA" id="ARBA00022977"/>
    </source>
</evidence>
<dbReference type="InterPro" id="IPR009014">
    <property type="entry name" value="Transketo_C/PFOR_II"/>
</dbReference>
<dbReference type="Gene3D" id="3.40.50.920">
    <property type="match status" value="1"/>
</dbReference>
<dbReference type="PROSITE" id="PS00801">
    <property type="entry name" value="TRANSKETOLASE_1"/>
    <property type="match status" value="1"/>
</dbReference>
<comment type="subunit">
    <text evidence="3 11">Homodimer.</text>
</comment>
<dbReference type="PANTHER" id="PTHR43322">
    <property type="entry name" value="1-D-DEOXYXYLULOSE 5-PHOSPHATE SYNTHASE-RELATED"/>
    <property type="match status" value="1"/>
</dbReference>
<dbReference type="InterPro" id="IPR029061">
    <property type="entry name" value="THDP-binding"/>
</dbReference>
<evidence type="ECO:0000256" key="5">
    <source>
        <dbReference type="ARBA" id="ARBA00022723"/>
    </source>
</evidence>
<dbReference type="SUPFAM" id="SSF52922">
    <property type="entry name" value="TK C-terminal domain-like"/>
    <property type="match status" value="1"/>
</dbReference>
<dbReference type="GO" id="GO:0030976">
    <property type="term" value="F:thiamine pyrophosphate binding"/>
    <property type="evidence" value="ECO:0007669"/>
    <property type="project" value="UniProtKB-UniRule"/>
</dbReference>
<dbReference type="EMBL" id="CP030759">
    <property type="protein sequence ID" value="AXA35433.1"/>
    <property type="molecule type" value="Genomic_DNA"/>
</dbReference>